<dbReference type="SUPFAM" id="SSF103088">
    <property type="entry name" value="OmpA-like"/>
    <property type="match status" value="1"/>
</dbReference>
<dbReference type="InterPro" id="IPR009282">
    <property type="entry name" value="DUF937"/>
</dbReference>
<dbReference type="AlphaFoldDB" id="A0A158DDY1"/>
<name>A0A158DDY1_9BURK</name>
<dbReference type="Pfam" id="PF00691">
    <property type="entry name" value="OmpA"/>
    <property type="match status" value="1"/>
</dbReference>
<feature type="domain" description="OmpA-like" evidence="2">
    <location>
        <begin position="450"/>
        <end position="569"/>
    </location>
</feature>
<comment type="caution">
    <text evidence="3">The sequence shown here is derived from an EMBL/GenBank/DDBJ whole genome shotgun (WGS) entry which is preliminary data.</text>
</comment>
<sequence>MSINLNQLVQGALTESVLEHIAGRIGCAPESARRVVSLCGPALIGAMMNKASSLEGARQLFASIMSPATNAKIAEELPHFVVRDDEFKSLVESGAKVDHTITSRDSLNLLAERIAEYTGVAASATRTLTGVVAATLFGLLKRHFSQHNGHSGQLPTLLGHQLPVVRANMTDAFARALGLGAVGSFVAGVASRLKAVSAHLEHPATHEAAEFPLHPETSVAAEPPVAENACRKKWWWIALAAALALLAVLLGRGCSTEKSKPVSAPAAAPDSASGAVSATAPAAESALDTRAASAAYAGSAASFTSWGAAANPASAPDAQPGKNSTMSFTVDTAGVPRLSATVNSEQEKQRLIDALTAKFGADKFDANITVDPDTKPAAWLAKLDGLLPVIALPGAQARIEGENIDLGGSATDAKLGWLDRLRAYFGDGWTIGATAAPASDAGNANAVACDNAVSNLSAHPITFGFASDSLPGPALDQLAQAAKSLKDCHAAGKAVKLQIGGFTDSSGDPGVNIELSQKRAQAVRTYLIRHGVPANTLTAEGFGDAHPVADNATAAGRAANRRIEFKELS</sequence>
<evidence type="ECO:0000313" key="3">
    <source>
        <dbReference type="EMBL" id="SAK92842.1"/>
    </source>
</evidence>
<protein>
    <submittedName>
        <fullName evidence="3">OmpA/MotB domain-containing protein</fullName>
    </submittedName>
</protein>
<proteinExistence type="predicted"/>
<evidence type="ECO:0000259" key="2">
    <source>
        <dbReference type="PROSITE" id="PS51123"/>
    </source>
</evidence>
<accession>A0A158DDY1</accession>
<gene>
    <name evidence="3" type="ORF">AWB79_06867</name>
</gene>
<evidence type="ECO:0000313" key="4">
    <source>
        <dbReference type="Proteomes" id="UP000054851"/>
    </source>
</evidence>
<dbReference type="InterPro" id="IPR036737">
    <property type="entry name" value="OmpA-like_sf"/>
</dbReference>
<dbReference type="PROSITE" id="PS51123">
    <property type="entry name" value="OMPA_2"/>
    <property type="match status" value="1"/>
</dbReference>
<dbReference type="InterPro" id="IPR006665">
    <property type="entry name" value="OmpA-like"/>
</dbReference>
<dbReference type="PANTHER" id="PTHR30329:SF21">
    <property type="entry name" value="LIPOPROTEIN YIAD-RELATED"/>
    <property type="match status" value="1"/>
</dbReference>
<dbReference type="InterPro" id="IPR050330">
    <property type="entry name" value="Bact_OuterMem_StrucFunc"/>
</dbReference>
<dbReference type="PANTHER" id="PTHR30329">
    <property type="entry name" value="STATOR ELEMENT OF FLAGELLAR MOTOR COMPLEX"/>
    <property type="match status" value="1"/>
</dbReference>
<dbReference type="EMBL" id="FCOA02000041">
    <property type="protein sequence ID" value="SAK92842.1"/>
    <property type="molecule type" value="Genomic_DNA"/>
</dbReference>
<dbReference type="GO" id="GO:0016020">
    <property type="term" value="C:membrane"/>
    <property type="evidence" value="ECO:0007669"/>
    <property type="project" value="UniProtKB-UniRule"/>
</dbReference>
<keyword evidence="1" id="KW-0472">Membrane</keyword>
<dbReference type="CDD" id="cd07185">
    <property type="entry name" value="OmpA_C-like"/>
    <property type="match status" value="1"/>
</dbReference>
<dbReference type="RefSeq" id="WP_063963612.1">
    <property type="nucleotide sequence ID" value="NZ_FCOA02000041.1"/>
</dbReference>
<dbReference type="Pfam" id="PF06078">
    <property type="entry name" value="DUF937"/>
    <property type="match status" value="1"/>
</dbReference>
<dbReference type="STRING" id="1777140.AWB79_06867"/>
<evidence type="ECO:0000256" key="1">
    <source>
        <dbReference type="PROSITE-ProRule" id="PRU00473"/>
    </source>
</evidence>
<dbReference type="Proteomes" id="UP000054851">
    <property type="component" value="Unassembled WGS sequence"/>
</dbReference>
<reference evidence="3" key="1">
    <citation type="submission" date="2016-01" db="EMBL/GenBank/DDBJ databases">
        <authorList>
            <person name="Peeters C."/>
        </authorList>
    </citation>
    <scope>NUCLEOTIDE SEQUENCE</scope>
    <source>
        <strain evidence="3">LMG 29322</strain>
    </source>
</reference>
<dbReference type="Gene3D" id="3.30.1330.60">
    <property type="entry name" value="OmpA-like domain"/>
    <property type="match status" value="1"/>
</dbReference>
<dbReference type="Gene3D" id="3.40.1520.20">
    <property type="match status" value="1"/>
</dbReference>
<keyword evidence="4" id="KW-1185">Reference proteome</keyword>
<organism evidence="3 4">
    <name type="scientific">Caballeronia hypogeia</name>
    <dbReference type="NCBI Taxonomy" id="1777140"/>
    <lineage>
        <taxon>Bacteria</taxon>
        <taxon>Pseudomonadati</taxon>
        <taxon>Pseudomonadota</taxon>
        <taxon>Betaproteobacteria</taxon>
        <taxon>Burkholderiales</taxon>
        <taxon>Burkholderiaceae</taxon>
        <taxon>Caballeronia</taxon>
    </lineage>
</organism>